<organism evidence="2 3">
    <name type="scientific">Hevea brasiliensis</name>
    <name type="common">Para rubber tree</name>
    <name type="synonym">Siphonia brasiliensis</name>
    <dbReference type="NCBI Taxonomy" id="3981"/>
    <lineage>
        <taxon>Eukaryota</taxon>
        <taxon>Viridiplantae</taxon>
        <taxon>Streptophyta</taxon>
        <taxon>Embryophyta</taxon>
        <taxon>Tracheophyta</taxon>
        <taxon>Spermatophyta</taxon>
        <taxon>Magnoliopsida</taxon>
        <taxon>eudicotyledons</taxon>
        <taxon>Gunneridae</taxon>
        <taxon>Pentapetalae</taxon>
        <taxon>rosids</taxon>
        <taxon>fabids</taxon>
        <taxon>Malpighiales</taxon>
        <taxon>Euphorbiaceae</taxon>
        <taxon>Crotonoideae</taxon>
        <taxon>Micrandreae</taxon>
        <taxon>Hevea</taxon>
    </lineage>
</organism>
<sequence>MRWFEVFNSSNISNKGTHGVRSAIEMNFYPLIFSWLKMFLFRKGEVLMLFISFPSTSVGSFFSLVLCVTIRIFGLCLILEPWSRRAAFASLLV</sequence>
<evidence type="ECO:0000313" key="2">
    <source>
        <dbReference type="EMBL" id="KAJ9187768.1"/>
    </source>
</evidence>
<keyword evidence="3" id="KW-1185">Reference proteome</keyword>
<dbReference type="Proteomes" id="UP001174677">
    <property type="component" value="Chromosome 2"/>
</dbReference>
<name>A0ABQ9N7N8_HEVBR</name>
<keyword evidence="1" id="KW-1133">Transmembrane helix</keyword>
<feature type="transmembrane region" description="Helical" evidence="1">
    <location>
        <begin position="46"/>
        <end position="79"/>
    </location>
</feature>
<accession>A0ABQ9N7N8</accession>
<keyword evidence="1" id="KW-0812">Transmembrane</keyword>
<evidence type="ECO:0000256" key="1">
    <source>
        <dbReference type="SAM" id="Phobius"/>
    </source>
</evidence>
<proteinExistence type="predicted"/>
<gene>
    <name evidence="2" type="ORF">P3X46_003188</name>
</gene>
<protein>
    <recommendedName>
        <fullName evidence="4">NADH:quinone oxidoreductase/Mrp antiporter membrane subunit domain-containing protein</fullName>
    </recommendedName>
</protein>
<dbReference type="EMBL" id="JARPOI010000002">
    <property type="protein sequence ID" value="KAJ9187768.1"/>
    <property type="molecule type" value="Genomic_DNA"/>
</dbReference>
<evidence type="ECO:0000313" key="3">
    <source>
        <dbReference type="Proteomes" id="UP001174677"/>
    </source>
</evidence>
<evidence type="ECO:0008006" key="4">
    <source>
        <dbReference type="Google" id="ProtNLM"/>
    </source>
</evidence>
<keyword evidence="1" id="KW-0472">Membrane</keyword>
<comment type="caution">
    <text evidence="2">The sequence shown here is derived from an EMBL/GenBank/DDBJ whole genome shotgun (WGS) entry which is preliminary data.</text>
</comment>
<reference evidence="2" key="1">
    <citation type="journal article" date="2023" name="Plant Biotechnol. J.">
        <title>Chromosome-level wild Hevea brasiliensis genome provides new tools for genomic-assisted breeding and valuable loci to elevate rubber yield.</title>
        <authorList>
            <person name="Cheng H."/>
            <person name="Song X."/>
            <person name="Hu Y."/>
            <person name="Wu T."/>
            <person name="Yang Q."/>
            <person name="An Z."/>
            <person name="Feng S."/>
            <person name="Deng Z."/>
            <person name="Wu W."/>
            <person name="Zeng X."/>
            <person name="Tu M."/>
            <person name="Wang X."/>
            <person name="Huang H."/>
        </authorList>
    </citation>
    <scope>NUCLEOTIDE SEQUENCE</scope>
    <source>
        <strain evidence="2">MT/VB/25A 57/8</strain>
    </source>
</reference>